<feature type="compositionally biased region" description="Low complexity" evidence="1">
    <location>
        <begin position="414"/>
        <end position="428"/>
    </location>
</feature>
<feature type="compositionally biased region" description="Pro residues" evidence="1">
    <location>
        <begin position="807"/>
        <end position="840"/>
    </location>
</feature>
<feature type="compositionally biased region" description="Pro residues" evidence="1">
    <location>
        <begin position="725"/>
        <end position="752"/>
    </location>
</feature>
<reference evidence="2 3" key="1">
    <citation type="submission" date="2020-11" db="EMBL/GenBank/DDBJ databases">
        <title>Kefir isolates.</title>
        <authorList>
            <person name="Marcisauskas S."/>
            <person name="Kim Y."/>
            <person name="Blasche S."/>
        </authorList>
    </citation>
    <scope>NUCLEOTIDE SEQUENCE [LARGE SCALE GENOMIC DNA]</scope>
    <source>
        <strain evidence="2 3">KR</strain>
    </source>
</reference>
<proteinExistence type="predicted"/>
<evidence type="ECO:0000313" key="2">
    <source>
        <dbReference type="EMBL" id="KAG0660333.1"/>
    </source>
</evidence>
<feature type="compositionally biased region" description="Basic and acidic residues" evidence="1">
    <location>
        <begin position="309"/>
        <end position="328"/>
    </location>
</feature>
<organism evidence="2 3">
    <name type="scientific">Rhodotorula mucilaginosa</name>
    <name type="common">Yeast</name>
    <name type="synonym">Rhodotorula rubra</name>
    <dbReference type="NCBI Taxonomy" id="5537"/>
    <lineage>
        <taxon>Eukaryota</taxon>
        <taxon>Fungi</taxon>
        <taxon>Dikarya</taxon>
        <taxon>Basidiomycota</taxon>
        <taxon>Pucciniomycotina</taxon>
        <taxon>Microbotryomycetes</taxon>
        <taxon>Sporidiobolales</taxon>
        <taxon>Sporidiobolaceae</taxon>
        <taxon>Rhodotorula</taxon>
    </lineage>
</organism>
<name>A0A9P7B672_RHOMI</name>
<feature type="compositionally biased region" description="Low complexity" evidence="1">
    <location>
        <begin position="222"/>
        <end position="238"/>
    </location>
</feature>
<feature type="region of interest" description="Disordered" evidence="1">
    <location>
        <begin position="517"/>
        <end position="848"/>
    </location>
</feature>
<evidence type="ECO:0000313" key="3">
    <source>
        <dbReference type="Proteomes" id="UP000777482"/>
    </source>
</evidence>
<feature type="compositionally biased region" description="Low complexity" evidence="1">
    <location>
        <begin position="589"/>
        <end position="603"/>
    </location>
</feature>
<protein>
    <submittedName>
        <fullName evidence="2">Uncharacterized protein</fullName>
    </submittedName>
</protein>
<comment type="caution">
    <text evidence="2">The sequence shown here is derived from an EMBL/GenBank/DDBJ whole genome shotgun (WGS) entry which is preliminary data.</text>
</comment>
<dbReference type="AlphaFoldDB" id="A0A9P7B672"/>
<feature type="compositionally biased region" description="Pro residues" evidence="1">
    <location>
        <begin position="688"/>
        <end position="705"/>
    </location>
</feature>
<keyword evidence="3" id="KW-1185">Reference proteome</keyword>
<dbReference type="Proteomes" id="UP000777482">
    <property type="component" value="Unassembled WGS sequence"/>
</dbReference>
<feature type="region of interest" description="Disordered" evidence="1">
    <location>
        <begin position="46"/>
        <end position="504"/>
    </location>
</feature>
<evidence type="ECO:0000256" key="1">
    <source>
        <dbReference type="SAM" id="MobiDB-lite"/>
    </source>
</evidence>
<feature type="compositionally biased region" description="Low complexity" evidence="1">
    <location>
        <begin position="388"/>
        <end position="406"/>
    </location>
</feature>
<sequence>MPSQPPLDPAIVSSERPTAVYSRAQLLALYSSPLVPNKLDGMKELSEWHGEVLPPPSPPQARASLNARSSHGERANSERSSRRLHAADSSPFANFGRFGVDGGLSGEADAASTRNRRGAKGAFAAASSSEHDKDTAPHLLSRDRNADRGDRLRSRTGLDDTPRRNAGGGAEMTESGRRRGLDAGGSSWDAPESQSKRDARRGLGPADEGGWRNVGMTREGESSPPGSHTPSSLTTSSPRDAEREKRLARNHNSSVTDSPASRRDGGAFGARTGRPAWMDDESSERRESGGGGGGSPAWMDAPSTGKMSFDADGKARASPEDTSREKRNAGSKATRQRELETYTPTGGAAAGGGMDGMQMFKAQMKEREKRERERDMRAKGLPIESDEPSPSSRAEEPSSAAPQSKSIFEDLGIARAPPGLGSPSPAAREPVEGIDQGRGGGGRSSRFAKFFDGKPAPAPAEAPTNSTGPASIFESLMGGGGNGSNGPAAANYGQANAPSKEDADSMARLLGMLQVSGKRGASPGVPTKGFEASAAAMAPLPPGLSKEPTNSHADVPSPAPLPAQAASRGEEEAGRTKSRFKFSNPPPASSSQGPQGQQPAHASLQSPFVAAAHPPPGLASPARSRAPTTEGTTLSSNGAPPQSPRSARAPETILSPAPPPGGPLGNSFSPPPPGGLAHPQQPFFGHGGPPPPPSSQPPFSPPPNGPDGRFLAHQGPGLGPLPGSNQPPRPNMAPPPPFGFGPDGRPIPPPPHLGFLPSFGAVNMPPQSMPPGGALSPALASPPVVHTPGGGLRGPPSQFPFPGHGQMPPPPPPHLMFPPPHFNPGHMPLPPPPPGGPNQPSPLMNLGGNAGADLMALLNSGAGGQRIGANGPPNGVQVRQG</sequence>
<accession>A0A9P7B672</accession>
<dbReference type="OrthoDB" id="2504266at2759"/>
<feature type="compositionally biased region" description="Polar residues" evidence="1">
    <location>
        <begin position="250"/>
        <end position="259"/>
    </location>
</feature>
<dbReference type="EMBL" id="PUHQ01000045">
    <property type="protein sequence ID" value="KAG0660333.1"/>
    <property type="molecule type" value="Genomic_DNA"/>
</dbReference>
<feature type="compositionally biased region" description="Polar residues" evidence="1">
    <location>
        <begin position="626"/>
        <end position="638"/>
    </location>
</feature>
<feature type="compositionally biased region" description="Basic and acidic residues" evidence="1">
    <location>
        <begin position="363"/>
        <end position="378"/>
    </location>
</feature>
<feature type="compositionally biased region" description="Basic and acidic residues" evidence="1">
    <location>
        <begin position="70"/>
        <end position="81"/>
    </location>
</feature>
<gene>
    <name evidence="2" type="ORF">C6P46_004633</name>
</gene>
<feature type="region of interest" description="Disordered" evidence="1">
    <location>
        <begin position="862"/>
        <end position="881"/>
    </location>
</feature>
<feature type="compositionally biased region" description="Basic and acidic residues" evidence="1">
    <location>
        <begin position="129"/>
        <end position="163"/>
    </location>
</feature>